<dbReference type="AlphaFoldDB" id="A0A1M5N9F3"/>
<organism evidence="1 2">
    <name type="scientific">Flagellimonas flava</name>
    <dbReference type="NCBI Taxonomy" id="570519"/>
    <lineage>
        <taxon>Bacteria</taxon>
        <taxon>Pseudomonadati</taxon>
        <taxon>Bacteroidota</taxon>
        <taxon>Flavobacteriia</taxon>
        <taxon>Flavobacteriales</taxon>
        <taxon>Flavobacteriaceae</taxon>
        <taxon>Flagellimonas</taxon>
    </lineage>
</organism>
<sequence length="133" mass="14852">MAFFIAELDKEQIMIAGQRKAHRQIWLAIGLALPILLFFATRDLDFSGETEDVGHPDQFVSKMLQNRTLHLKLNAPLKNPSAVVYAIDSKGNPGKILGQLYGEGEYQFILPVDASGISVVDELKNEKIYTTTF</sequence>
<accession>A0A1M5N9F3</accession>
<dbReference type="RefSeq" id="WP_131819081.1">
    <property type="nucleotide sequence ID" value="NZ_FQWL01000004.1"/>
</dbReference>
<dbReference type="Proteomes" id="UP000184532">
    <property type="component" value="Unassembled WGS sequence"/>
</dbReference>
<evidence type="ECO:0000313" key="1">
    <source>
        <dbReference type="EMBL" id="SHG85829.1"/>
    </source>
</evidence>
<dbReference type="OrthoDB" id="1163663at2"/>
<reference evidence="2" key="1">
    <citation type="submission" date="2016-11" db="EMBL/GenBank/DDBJ databases">
        <authorList>
            <person name="Varghese N."/>
            <person name="Submissions S."/>
        </authorList>
    </citation>
    <scope>NUCLEOTIDE SEQUENCE [LARGE SCALE GENOMIC DNA]</scope>
    <source>
        <strain evidence="2">DSM 22638</strain>
    </source>
</reference>
<protein>
    <submittedName>
        <fullName evidence="1">Uncharacterized protein</fullName>
    </submittedName>
</protein>
<evidence type="ECO:0000313" key="2">
    <source>
        <dbReference type="Proteomes" id="UP000184532"/>
    </source>
</evidence>
<dbReference type="STRING" id="570519.SAMN04488116_2717"/>
<dbReference type="EMBL" id="FQWL01000004">
    <property type="protein sequence ID" value="SHG85829.1"/>
    <property type="molecule type" value="Genomic_DNA"/>
</dbReference>
<name>A0A1M5N9F3_9FLAO</name>
<keyword evidence="2" id="KW-1185">Reference proteome</keyword>
<gene>
    <name evidence="1" type="ORF">SAMN04488116_2717</name>
</gene>
<proteinExistence type="predicted"/>